<name>A0A0N5BM24_STREA</name>
<dbReference type="WBParaSite" id="SPAL_0000696950.1">
    <property type="protein sequence ID" value="SPAL_0000696950.1"/>
    <property type="gene ID" value="SPAL_0000696950"/>
</dbReference>
<dbReference type="AlphaFoldDB" id="A0A0N5BM24"/>
<sequence>MNRFAKEIYIGSHNLRFDDFIKGFKEGNYNSESKAINNTYKLKRQCYQLPKADVRNCKSEILDFGTYALSSSFLKNSKIKNEDNIDENVIEDMISGIKEELRILIDRKTDIFDIETIRNFFHELTTMKIEKSLILMICLI</sequence>
<evidence type="ECO:0000313" key="1">
    <source>
        <dbReference type="Proteomes" id="UP000046392"/>
    </source>
</evidence>
<keyword evidence="1" id="KW-1185">Reference proteome</keyword>
<organism evidence="1 2">
    <name type="scientific">Strongyloides papillosus</name>
    <name type="common">Intestinal threadworm</name>
    <dbReference type="NCBI Taxonomy" id="174720"/>
    <lineage>
        <taxon>Eukaryota</taxon>
        <taxon>Metazoa</taxon>
        <taxon>Ecdysozoa</taxon>
        <taxon>Nematoda</taxon>
        <taxon>Chromadorea</taxon>
        <taxon>Rhabditida</taxon>
        <taxon>Tylenchina</taxon>
        <taxon>Panagrolaimomorpha</taxon>
        <taxon>Strongyloidoidea</taxon>
        <taxon>Strongyloididae</taxon>
        <taxon>Strongyloides</taxon>
    </lineage>
</organism>
<protein>
    <submittedName>
        <fullName evidence="2">AAA_13 domain-containing protein</fullName>
    </submittedName>
</protein>
<evidence type="ECO:0000313" key="2">
    <source>
        <dbReference type="WBParaSite" id="SPAL_0000696950.1"/>
    </source>
</evidence>
<dbReference type="Proteomes" id="UP000046392">
    <property type="component" value="Unplaced"/>
</dbReference>
<proteinExistence type="predicted"/>
<accession>A0A0N5BM24</accession>
<reference evidence="2" key="1">
    <citation type="submission" date="2017-02" db="UniProtKB">
        <authorList>
            <consortium name="WormBaseParasite"/>
        </authorList>
    </citation>
    <scope>IDENTIFICATION</scope>
</reference>